<evidence type="ECO:0000259" key="1">
    <source>
        <dbReference type="Pfam" id="PF03496"/>
    </source>
</evidence>
<evidence type="ECO:0000313" key="3">
    <source>
        <dbReference type="Proteomes" id="UP000257045"/>
    </source>
</evidence>
<organism evidence="2 3">
    <name type="scientific">Helicobacter brantae</name>
    <dbReference type="NCBI Taxonomy" id="375927"/>
    <lineage>
        <taxon>Bacteria</taxon>
        <taxon>Pseudomonadati</taxon>
        <taxon>Campylobacterota</taxon>
        <taxon>Epsilonproteobacteria</taxon>
        <taxon>Campylobacterales</taxon>
        <taxon>Helicobacteraceae</taxon>
        <taxon>Helicobacter</taxon>
    </lineage>
</organism>
<dbReference type="InterPro" id="IPR003540">
    <property type="entry name" value="ADP-ribosyltransferase"/>
</dbReference>
<dbReference type="SUPFAM" id="SSF56399">
    <property type="entry name" value="ADP-ribosylation"/>
    <property type="match status" value="1"/>
</dbReference>
<dbReference type="PROSITE" id="PS51996">
    <property type="entry name" value="TR_MART"/>
    <property type="match status" value="1"/>
</dbReference>
<reference evidence="2 3" key="1">
    <citation type="submission" date="2018-04" db="EMBL/GenBank/DDBJ databases">
        <title>Novel Campyloabacter and Helicobacter Species and Strains.</title>
        <authorList>
            <person name="Mannion A.J."/>
            <person name="Shen Z."/>
            <person name="Fox J.G."/>
        </authorList>
    </citation>
    <scope>NUCLEOTIDE SEQUENCE [LARGE SCALE GENOMIC DNA]</scope>
    <source>
        <strain evidence="2 3">MIT 04-9366</strain>
    </source>
</reference>
<dbReference type="Proteomes" id="UP000257045">
    <property type="component" value="Unassembled WGS sequence"/>
</dbReference>
<proteinExistence type="predicted"/>
<keyword evidence="3" id="KW-1185">Reference proteome</keyword>
<dbReference type="Pfam" id="PF03496">
    <property type="entry name" value="ADPrib_exo_Tox"/>
    <property type="match status" value="1"/>
</dbReference>
<dbReference type="EMBL" id="NXLV01000005">
    <property type="protein sequence ID" value="RDU70917.1"/>
    <property type="molecule type" value="Genomic_DNA"/>
</dbReference>
<dbReference type="OrthoDB" id="5354485at2"/>
<dbReference type="AlphaFoldDB" id="A0A3D8J068"/>
<feature type="domain" description="ADP ribosyltransferase" evidence="1">
    <location>
        <begin position="40"/>
        <end position="238"/>
    </location>
</feature>
<evidence type="ECO:0000313" key="2">
    <source>
        <dbReference type="EMBL" id="RDU70917.1"/>
    </source>
</evidence>
<gene>
    <name evidence="2" type="ORF">CQA58_03835</name>
</gene>
<protein>
    <recommendedName>
        <fullName evidence="1">ADP ribosyltransferase domain-containing protein</fullName>
    </recommendedName>
</protein>
<name>A0A3D8J068_9HELI</name>
<comment type="caution">
    <text evidence="2">The sequence shown here is derived from an EMBL/GenBank/DDBJ whole genome shotgun (WGS) entry which is preliminary data.</text>
</comment>
<dbReference type="Gene3D" id="3.90.176.10">
    <property type="entry name" value="Toxin ADP-ribosyltransferase, Chain A, domain 1"/>
    <property type="match status" value="1"/>
</dbReference>
<accession>A0A3D8J068</accession>
<dbReference type="GO" id="GO:0005576">
    <property type="term" value="C:extracellular region"/>
    <property type="evidence" value="ECO:0007669"/>
    <property type="project" value="InterPro"/>
</dbReference>
<sequence length="253" mass="29716">MMRAILLVFLLLTNVLYCGGDDYVDEGYREFLTEKEALEWGNSWLRGSIFSDDEKEVILKYSKTSWTFNEKLRGGEKFENLPQEEQELIKRLDKAVGKFPLFEKLYLFRYVNLDVLASMYGWGALGGTYEEYEESDSLGIKHKKIKFNKKIKDLLKDIKKRRYIDPGFMSTTMVKDAVFGGRPIELKIKIPVYTTGLFIARDGYTFFIKECEILFPRNRTLFFEGYSLSEDGSRLTLYAKMKGPWWYVKDDKK</sequence>